<dbReference type="InterPro" id="IPR011053">
    <property type="entry name" value="Single_hybrid_motif"/>
</dbReference>
<dbReference type="GO" id="GO:0009317">
    <property type="term" value="C:acetyl-CoA carboxylase complex"/>
    <property type="evidence" value="ECO:0007669"/>
    <property type="project" value="InterPro"/>
</dbReference>
<dbReference type="Proteomes" id="UP000534496">
    <property type="component" value="Unassembled WGS sequence"/>
</dbReference>
<dbReference type="Proteomes" id="UP001190091">
    <property type="component" value="Unassembled WGS sequence"/>
</dbReference>
<dbReference type="GO" id="GO:0006633">
    <property type="term" value="P:fatty acid biosynthetic process"/>
    <property type="evidence" value="ECO:0007669"/>
    <property type="project" value="UniProtKB-UniPathway"/>
</dbReference>
<dbReference type="SUPFAM" id="SSF51230">
    <property type="entry name" value="Single hybrid motif"/>
    <property type="match status" value="1"/>
</dbReference>
<name>A0A0D8W6C8_ECOLX</name>
<reference evidence="7" key="3">
    <citation type="journal article" date="2018" name="Genome Biol.">
        <title>SKESA: strategic k-mer extension for scrupulous assemblies.</title>
        <authorList>
            <person name="Souvorov A."/>
            <person name="Agarwala R."/>
            <person name="Lipman D.J."/>
        </authorList>
    </citation>
    <scope>NUCLEOTIDE SEQUENCE [LARGE SCALE GENOMIC DNA]</scope>
    <source>
        <strain evidence="7">AMC_487</strain>
    </source>
</reference>
<evidence type="ECO:0000256" key="1">
    <source>
        <dbReference type="ARBA" id="ARBA00003761"/>
    </source>
</evidence>
<evidence type="ECO:0000313" key="9">
    <source>
        <dbReference type="EMBL" id="OOK24315.1"/>
    </source>
</evidence>
<evidence type="ECO:0000256" key="2">
    <source>
        <dbReference type="RuleBase" id="RU364072"/>
    </source>
</evidence>
<feature type="domain" description="Lipoyl-binding" evidence="3">
    <location>
        <begin position="5"/>
        <end position="78"/>
    </location>
</feature>
<dbReference type="Pfam" id="PF00364">
    <property type="entry name" value="Biotin_lipoyl"/>
    <property type="match status" value="1"/>
</dbReference>
<dbReference type="EMBL" id="MOKI01000004">
    <property type="protein sequence ID" value="OJR56387.1"/>
    <property type="molecule type" value="Genomic_DNA"/>
</dbReference>
<keyword evidence="2" id="KW-0275">Fatty acid biosynthesis</keyword>
<organism evidence="10 14">
    <name type="scientific">Escherichia coli</name>
    <dbReference type="NCBI Taxonomy" id="562"/>
    <lineage>
        <taxon>Bacteria</taxon>
        <taxon>Pseudomonadati</taxon>
        <taxon>Pseudomonadota</taxon>
        <taxon>Gammaproteobacteria</taxon>
        <taxon>Enterobacterales</taxon>
        <taxon>Enterobacteriaceae</taxon>
        <taxon>Escherichia</taxon>
    </lineage>
</organism>
<dbReference type="CDD" id="cd06850">
    <property type="entry name" value="biotinyl_domain"/>
    <property type="match status" value="1"/>
</dbReference>
<dbReference type="RefSeq" id="WP_000301513.1">
    <property type="nucleotide sequence ID" value="NZ_AP027520.1"/>
</dbReference>
<keyword evidence="2" id="KW-0276">Fatty acid metabolism</keyword>
<accession>A0A0D8W6C8</accession>
<evidence type="ECO:0000313" key="14">
    <source>
        <dbReference type="Proteomes" id="UP000245761"/>
    </source>
</evidence>
<reference evidence="10 14" key="4">
    <citation type="submission" date="2018-04" db="EMBL/GenBank/DDBJ databases">
        <title>Draft Genomic Sequencing Of Potential Extraintestinal Pathogenic Escherichia coli B8S56 Isolated from Retail Chicken Skin.</title>
        <authorList>
            <person name="Xu A."/>
            <person name="Tilman S."/>
            <person name="Wisser-Parker K."/>
            <person name="Scullen O.J."/>
            <person name="Sommers C."/>
        </authorList>
    </citation>
    <scope>NUCLEOTIDE SEQUENCE [LARGE SCALE GENOMIC DNA]</scope>
    <source>
        <strain evidence="10 14">B8S56</strain>
    </source>
</reference>
<keyword evidence="2" id="KW-0443">Lipid metabolism</keyword>
<dbReference type="Proteomes" id="UP000188855">
    <property type="component" value="Unassembled WGS sequence"/>
</dbReference>
<keyword evidence="2" id="KW-0444">Lipid biosynthesis</keyword>
<dbReference type="GO" id="GO:0003989">
    <property type="term" value="F:acetyl-CoA carboxylase activity"/>
    <property type="evidence" value="ECO:0007669"/>
    <property type="project" value="InterPro"/>
</dbReference>
<dbReference type="EMBL" id="AASEBA010000054">
    <property type="protein sequence ID" value="EFC9751780.1"/>
    <property type="molecule type" value="Genomic_DNA"/>
</dbReference>
<dbReference type="Proteomes" id="UP000845800">
    <property type="component" value="Unassembled WGS sequence"/>
</dbReference>
<gene>
    <name evidence="8" type="ORF">BK383_04360</name>
    <name evidence="9" type="ORF">BMT91_23830</name>
    <name evidence="10" type="ORF">DD762_24275</name>
    <name evidence="5" type="ORF">E6D34_21480</name>
    <name evidence="6" type="ORF">F9461_25930</name>
    <name evidence="4" type="ORF">FGAF848_21900</name>
    <name evidence="7" type="ORF">HJQ60_005197</name>
    <name evidence="11" type="ORF">JNP96_10295</name>
</gene>
<evidence type="ECO:0000313" key="15">
    <source>
        <dbReference type="Proteomes" id="UP000532204"/>
    </source>
</evidence>
<evidence type="ECO:0000313" key="12">
    <source>
        <dbReference type="Proteomes" id="UP000184277"/>
    </source>
</evidence>
<evidence type="ECO:0000313" key="11">
    <source>
        <dbReference type="EMBL" id="QRZ99308.1"/>
    </source>
</evidence>
<evidence type="ECO:0000313" key="10">
    <source>
        <dbReference type="EMBL" id="PWH56176.1"/>
    </source>
</evidence>
<dbReference type="EMBL" id="CAUZHL010000002">
    <property type="protein sequence ID" value="CAK1210406.1"/>
    <property type="molecule type" value="Genomic_DNA"/>
</dbReference>
<dbReference type="EMBL" id="CP070393">
    <property type="protein sequence ID" value="QRZ99308.1"/>
    <property type="molecule type" value="Genomic_DNA"/>
</dbReference>
<reference evidence="5 15" key="5">
    <citation type="submission" date="2019-05" db="EMBL/GenBank/DDBJ databases">
        <authorList>
            <consortium name="NARMS: The National Antimicrobial Resistance Monitoring System"/>
        </authorList>
    </citation>
    <scope>NUCLEOTIDE SEQUENCE [LARGE SCALE GENOMIC DNA]</scope>
    <source>
        <strain evidence="5 15">CVM N18EC122</strain>
        <strain evidence="6 16">CVM N19EC0189</strain>
    </source>
</reference>
<evidence type="ECO:0000313" key="4">
    <source>
        <dbReference type="EMBL" id="CAK1210406.1"/>
    </source>
</evidence>
<dbReference type="Proteomes" id="UP000663166">
    <property type="component" value="Chromosome"/>
</dbReference>
<dbReference type="UniPathway" id="UPA00094"/>
<reference evidence="11" key="7">
    <citation type="submission" date="2021-02" db="EMBL/GenBank/DDBJ databases">
        <title>Co-localization of colistin and carbapenem -resistance genes on a novel transferable IncHI2 plasmid in Escherichia coli from chicken-origin.</title>
        <authorList>
            <person name="Hoffmann M."/>
            <person name="Balkey M."/>
            <person name="Ronco T."/>
            <person name="Hendriksen R.S."/>
        </authorList>
    </citation>
    <scope>NUCLEOTIDE SEQUENCE</scope>
    <source>
        <strain evidence="11">CFSAN083829</strain>
    </source>
</reference>
<reference evidence="9 13" key="2">
    <citation type="submission" date="2016-10" db="EMBL/GenBank/DDBJ databases">
        <title>Whole genome sequences of antibiotic resistant commensal Escherichia coli from healthy Australian adults.</title>
        <authorList>
            <person name="Moran R.A."/>
            <person name="Anantham S."/>
            <person name="Nigro S.J."/>
            <person name="Holt K.E."/>
            <person name="Hall R.M."/>
        </authorList>
    </citation>
    <scope>NUCLEOTIDE SEQUENCE [LARGE SCALE GENOMIC DNA]</scope>
    <source>
        <strain evidence="9 13">2.3-R4</strain>
    </source>
</reference>
<dbReference type="EMBL" id="AASVQO010000040">
    <property type="protein sequence ID" value="EFH3676595.1"/>
    <property type="molecule type" value="Genomic_DNA"/>
</dbReference>
<dbReference type="EMBL" id="QEMT01000066">
    <property type="protein sequence ID" value="PWH56176.1"/>
    <property type="molecule type" value="Genomic_DNA"/>
</dbReference>
<comment type="pathway">
    <text evidence="2">Lipid metabolism; fatty acid biosynthesis.</text>
</comment>
<dbReference type="Gene3D" id="2.40.50.100">
    <property type="match status" value="1"/>
</dbReference>
<reference evidence="7" key="6">
    <citation type="submission" date="2020-03" db="EMBL/GenBank/DDBJ databases">
        <authorList>
            <consortium name="NCBI Pathogen Detection Project"/>
        </authorList>
    </citation>
    <scope>NUCLEOTIDE SEQUENCE</scope>
    <source>
        <strain evidence="7">AMC_487</strain>
    </source>
</reference>
<evidence type="ECO:0000313" key="5">
    <source>
        <dbReference type="EMBL" id="EFC9751780.1"/>
    </source>
</evidence>
<dbReference type="PRINTS" id="PR01071">
    <property type="entry name" value="ACOABIOTINCC"/>
</dbReference>
<dbReference type="InterPro" id="IPR000089">
    <property type="entry name" value="Biotin_lipoyl"/>
</dbReference>
<dbReference type="EMBL" id="MPAF01000073">
    <property type="protein sequence ID" value="OOK24315.1"/>
    <property type="molecule type" value="Genomic_DNA"/>
</dbReference>
<sequence length="81" mass="8857">MAVTEILSPLPGVFYRKPAPDSAPFLENGDTVQESTVIGLIEIMKQFNEIHAETTGTNIQFKVENGEEVEPGQVLATIEII</sequence>
<dbReference type="NCBIfam" id="NF005457">
    <property type="entry name" value="PRK07051.1"/>
    <property type="match status" value="1"/>
</dbReference>
<keyword evidence="2" id="KW-0092">Biotin</keyword>
<evidence type="ECO:0000313" key="8">
    <source>
        <dbReference type="EMBL" id="OJR56387.1"/>
    </source>
</evidence>
<dbReference type="Proteomes" id="UP000532204">
    <property type="component" value="Unassembled WGS sequence"/>
</dbReference>
<proteinExistence type="predicted"/>
<dbReference type="Proteomes" id="UP000184277">
    <property type="component" value="Unassembled WGS sequence"/>
</dbReference>
<evidence type="ECO:0000259" key="3">
    <source>
        <dbReference type="Pfam" id="PF00364"/>
    </source>
</evidence>
<dbReference type="Proteomes" id="UP000245761">
    <property type="component" value="Unassembled WGS sequence"/>
</dbReference>
<dbReference type="InterPro" id="IPR001249">
    <property type="entry name" value="AcCoA_biotinCC"/>
</dbReference>
<evidence type="ECO:0000313" key="16">
    <source>
        <dbReference type="Proteomes" id="UP000534496"/>
    </source>
</evidence>
<dbReference type="EMBL" id="DABERK010000050">
    <property type="protein sequence ID" value="HAI5335090.1"/>
    <property type="molecule type" value="Genomic_DNA"/>
</dbReference>
<evidence type="ECO:0000313" key="7">
    <source>
        <dbReference type="EMBL" id="HAI5335090.1"/>
    </source>
</evidence>
<evidence type="ECO:0000313" key="6">
    <source>
        <dbReference type="EMBL" id="EFH3676595.1"/>
    </source>
</evidence>
<reference evidence="4" key="8">
    <citation type="submission" date="2023-10" db="EMBL/GenBank/DDBJ databases">
        <authorList>
            <person name="Leclercq S."/>
        </authorList>
    </citation>
    <scope>NUCLEOTIDE SEQUENCE</scope>
    <source>
        <strain evidence="4">F848</strain>
    </source>
</reference>
<reference evidence="8 12" key="1">
    <citation type="submission" date="2016-10" db="EMBL/GenBank/DDBJ databases">
        <title>Comprehensive resistome analysis reveals the prevalence of NDM and MCR-1 in Chinese poultry production.</title>
        <authorList>
            <person name="Wang Y."/>
            <person name="Zhang R."/>
            <person name="Li J."/>
            <person name="Wu Z."/>
            <person name="Wenjuan Y."/>
            <person name="Schwarz S."/>
            <person name="Tyrrell J."/>
            <person name="Zheng Y."/>
            <person name="Wang S."/>
            <person name="Shen Z."/>
            <person name="Liu Z."/>
            <person name="Lei L."/>
            <person name="Li M."/>
            <person name="Zhang Q."/>
            <person name="Wu C."/>
            <person name="Zhang Q."/>
            <person name="Wu Y."/>
            <person name="Walsh T."/>
            <person name="Shen J."/>
        </authorList>
    </citation>
    <scope>NUCLEOTIDE SEQUENCE [LARGE SCALE GENOMIC DNA]</scope>
    <source>
        <strain evidence="8 12">570</strain>
    </source>
</reference>
<dbReference type="AlphaFoldDB" id="A0A0D8W6C8"/>
<evidence type="ECO:0000313" key="13">
    <source>
        <dbReference type="Proteomes" id="UP000188855"/>
    </source>
</evidence>
<protein>
    <recommendedName>
        <fullName evidence="2">Biotin carboxyl carrier protein of acetyl-CoA carboxylase</fullName>
    </recommendedName>
</protein>
<comment type="function">
    <text evidence="1 2">This protein is a component of the acetyl coenzyme A carboxylase complex; first, biotin carboxylase catalyzes the carboxylation of the carrier protein and then the transcarboxylase transfers the carboxyl group to form malonyl-CoA.</text>
</comment>